<protein>
    <submittedName>
        <fullName evidence="8">MFS transporter</fullName>
    </submittedName>
</protein>
<name>A0ABW4R509_9RHOB</name>
<dbReference type="InterPro" id="IPR036259">
    <property type="entry name" value="MFS_trans_sf"/>
</dbReference>
<evidence type="ECO:0000256" key="6">
    <source>
        <dbReference type="SAM" id="MobiDB-lite"/>
    </source>
</evidence>
<dbReference type="PANTHER" id="PTHR42718">
    <property type="entry name" value="MAJOR FACILITATOR SUPERFAMILY MULTIDRUG TRANSPORTER MFSC"/>
    <property type="match status" value="1"/>
</dbReference>
<feature type="transmembrane region" description="Helical" evidence="7">
    <location>
        <begin position="324"/>
        <end position="347"/>
    </location>
</feature>
<proteinExistence type="predicted"/>
<keyword evidence="9" id="KW-1185">Reference proteome</keyword>
<keyword evidence="3 7" id="KW-0812">Transmembrane</keyword>
<dbReference type="PANTHER" id="PTHR42718:SF9">
    <property type="entry name" value="MAJOR FACILITATOR SUPERFAMILY MULTIDRUG TRANSPORTER MFSC"/>
    <property type="match status" value="1"/>
</dbReference>
<evidence type="ECO:0000313" key="8">
    <source>
        <dbReference type="EMBL" id="MFD1881377.1"/>
    </source>
</evidence>
<dbReference type="Gene3D" id="1.20.1250.20">
    <property type="entry name" value="MFS general substrate transporter like domains"/>
    <property type="match status" value="1"/>
</dbReference>
<comment type="subcellular location">
    <subcellularLocation>
        <location evidence="1">Membrane</location>
        <topology evidence="1">Multi-pass membrane protein</topology>
    </subcellularLocation>
</comment>
<dbReference type="EMBL" id="JBHUEN010000018">
    <property type="protein sequence ID" value="MFD1881377.1"/>
    <property type="molecule type" value="Genomic_DNA"/>
</dbReference>
<comment type="caution">
    <text evidence="8">The sequence shown here is derived from an EMBL/GenBank/DDBJ whole genome shotgun (WGS) entry which is preliminary data.</text>
</comment>
<keyword evidence="5 7" id="KW-0472">Membrane</keyword>
<feature type="compositionally biased region" description="Pro residues" evidence="6">
    <location>
        <begin position="8"/>
        <end position="22"/>
    </location>
</feature>
<keyword evidence="2" id="KW-0813">Transport</keyword>
<evidence type="ECO:0000313" key="9">
    <source>
        <dbReference type="Proteomes" id="UP001597213"/>
    </source>
</evidence>
<accession>A0ABW4R509</accession>
<feature type="region of interest" description="Disordered" evidence="6">
    <location>
        <begin position="1"/>
        <end position="22"/>
    </location>
</feature>
<feature type="transmembrane region" description="Helical" evidence="7">
    <location>
        <begin position="124"/>
        <end position="145"/>
    </location>
</feature>
<gene>
    <name evidence="8" type="ORF">ACFSCT_06565</name>
</gene>
<feature type="transmembrane region" description="Helical" evidence="7">
    <location>
        <begin position="509"/>
        <end position="529"/>
    </location>
</feature>
<feature type="transmembrane region" description="Helical" evidence="7">
    <location>
        <begin position="354"/>
        <end position="371"/>
    </location>
</feature>
<feature type="transmembrane region" description="Helical" evidence="7">
    <location>
        <begin position="221"/>
        <end position="247"/>
    </location>
</feature>
<feature type="transmembrane region" description="Helical" evidence="7">
    <location>
        <begin position="253"/>
        <end position="273"/>
    </location>
</feature>
<feature type="transmembrane region" description="Helical" evidence="7">
    <location>
        <begin position="383"/>
        <end position="403"/>
    </location>
</feature>
<reference evidence="9" key="1">
    <citation type="journal article" date="2019" name="Int. J. Syst. Evol. Microbiol.">
        <title>The Global Catalogue of Microorganisms (GCM) 10K type strain sequencing project: providing services to taxonomists for standard genome sequencing and annotation.</title>
        <authorList>
            <consortium name="The Broad Institute Genomics Platform"/>
            <consortium name="The Broad Institute Genome Sequencing Center for Infectious Disease"/>
            <person name="Wu L."/>
            <person name="Ma J."/>
        </authorList>
    </citation>
    <scope>NUCLEOTIDE SEQUENCE [LARGE SCALE GENOMIC DNA]</scope>
    <source>
        <strain evidence="9">CCUG 56029</strain>
    </source>
</reference>
<evidence type="ECO:0000256" key="7">
    <source>
        <dbReference type="SAM" id="Phobius"/>
    </source>
</evidence>
<evidence type="ECO:0000256" key="2">
    <source>
        <dbReference type="ARBA" id="ARBA00022448"/>
    </source>
</evidence>
<organism evidence="8 9">
    <name type="scientific">Paracoccus pacificus</name>
    <dbReference type="NCBI Taxonomy" id="1463598"/>
    <lineage>
        <taxon>Bacteria</taxon>
        <taxon>Pseudomonadati</taxon>
        <taxon>Pseudomonadota</taxon>
        <taxon>Alphaproteobacteria</taxon>
        <taxon>Rhodobacterales</taxon>
        <taxon>Paracoccaceae</taxon>
        <taxon>Paracoccus</taxon>
    </lineage>
</organism>
<dbReference type="SUPFAM" id="SSF103473">
    <property type="entry name" value="MFS general substrate transporter"/>
    <property type="match status" value="2"/>
</dbReference>
<evidence type="ECO:0000256" key="4">
    <source>
        <dbReference type="ARBA" id="ARBA00022989"/>
    </source>
</evidence>
<dbReference type="Proteomes" id="UP001597213">
    <property type="component" value="Unassembled WGS sequence"/>
</dbReference>
<evidence type="ECO:0000256" key="1">
    <source>
        <dbReference type="ARBA" id="ARBA00004141"/>
    </source>
</evidence>
<sequence>MSDRTAPAAPPATTPAPTPAPPSGMPLHRGVLYVFASILLAVTQGLGQGFVSVNVAQIAGDLGVSTTDASWLTVVYMIPRAVLPVMLIKIRTQYGLRRFAEIGIIAYLLVSFLAVWMSDLRSAVVVQALSGIAAAPLSSLAFLYMMEPLSPAWKMRFGLPVALCAISAGPVLSRVISPVLIGDGGLTWIHLTALGLAMASLALVFILPLTTVARQKVIQGVDFISVLLIGIGFGGIIIAFVMGPIYWWTAQNWIGWVLVAAVTALTLVVMIELHRKAPLFDVRWLASPEIVHLTITLFLFRLILSEQSTGGPRMFQMLGVAPSQMTGLFAVILVANVMGALACVAWMTPQRLPAFHLVALGLIAGGAWMDMHSTVDTRPAQMIVSQALIGFSGMLFMAPAMLAGLGAAMRKGPNYLLSFVIVFLSTQSIGGVIGSGGFTTLINWREAMHQQVLAEQLQLTAPAVMSDIAGRMAALAPQAPDAMLRRAQAVSSLARDTANQAYVMAYNDLYFLTFLIAVVAGAALLLHLLRDWLAARIATRTAAPQPETAT</sequence>
<feature type="transmembrane region" description="Helical" evidence="7">
    <location>
        <begin position="100"/>
        <end position="118"/>
    </location>
</feature>
<evidence type="ECO:0000256" key="3">
    <source>
        <dbReference type="ARBA" id="ARBA00022692"/>
    </source>
</evidence>
<feature type="transmembrane region" description="Helical" evidence="7">
    <location>
        <begin position="188"/>
        <end position="209"/>
    </location>
</feature>
<dbReference type="RefSeq" id="WP_379141179.1">
    <property type="nucleotide sequence ID" value="NZ_JBHUEN010000018.1"/>
</dbReference>
<feature type="transmembrane region" description="Helical" evidence="7">
    <location>
        <begin position="31"/>
        <end position="51"/>
    </location>
</feature>
<feature type="transmembrane region" description="Helical" evidence="7">
    <location>
        <begin position="157"/>
        <end position="176"/>
    </location>
</feature>
<keyword evidence="4 7" id="KW-1133">Transmembrane helix</keyword>
<feature type="transmembrane region" description="Helical" evidence="7">
    <location>
        <begin position="415"/>
        <end position="438"/>
    </location>
</feature>
<evidence type="ECO:0000256" key="5">
    <source>
        <dbReference type="ARBA" id="ARBA00023136"/>
    </source>
</evidence>
<feature type="transmembrane region" description="Helical" evidence="7">
    <location>
        <begin position="285"/>
        <end position="304"/>
    </location>
</feature>